<reference evidence="1 2" key="1">
    <citation type="journal article" date="2018" name="Biotechnol. Biofuels">
        <title>Integrative visual omics of the white-rot fungus Polyporus brumalis exposes the biotechnological potential of its oxidative enzymes for delignifying raw plant biomass.</title>
        <authorList>
            <person name="Miyauchi S."/>
            <person name="Rancon A."/>
            <person name="Drula E."/>
            <person name="Hage H."/>
            <person name="Chaduli D."/>
            <person name="Favel A."/>
            <person name="Grisel S."/>
            <person name="Henrissat B."/>
            <person name="Herpoel-Gimbert I."/>
            <person name="Ruiz-Duenas F.J."/>
            <person name="Chevret D."/>
            <person name="Hainaut M."/>
            <person name="Lin J."/>
            <person name="Wang M."/>
            <person name="Pangilinan J."/>
            <person name="Lipzen A."/>
            <person name="Lesage-Meessen L."/>
            <person name="Navarro D."/>
            <person name="Riley R."/>
            <person name="Grigoriev I.V."/>
            <person name="Zhou S."/>
            <person name="Raouche S."/>
            <person name="Rosso M.N."/>
        </authorList>
    </citation>
    <scope>NUCLEOTIDE SEQUENCE [LARGE SCALE GENOMIC DNA]</scope>
    <source>
        <strain evidence="1 2">BRFM 1820</strain>
    </source>
</reference>
<evidence type="ECO:0000313" key="1">
    <source>
        <dbReference type="EMBL" id="RDX52137.1"/>
    </source>
</evidence>
<dbReference type="InterPro" id="IPR011008">
    <property type="entry name" value="Dimeric_a/b-barrel"/>
</dbReference>
<proteinExistence type="predicted"/>
<sequence length="259" mass="28438">MSTDTVSGPSPATGLLFVYTERGAAIPEDEFEDWYNNEHIPLRMNLRGPAGPLFLACTRWTAADAKSPHHLALYTLSSPSAVLEPPYVALATSRSAHELSVLARLEFLDRRIYTPLPPVAAPGVPESKHGAYVSVVELTIRDDPAAEAALNAWYDGEHVPMLARVPGWVRTRRFVAHSVLSVQGTSVVSDTGAMPRAAPGKYLAIHEWESLDAFETEEFRAATSTEGREKVMGPGGAVVRHERRVFKFFRAWSQSEGLE</sequence>
<dbReference type="EMBL" id="KZ857391">
    <property type="protein sequence ID" value="RDX52137.1"/>
    <property type="molecule type" value="Genomic_DNA"/>
</dbReference>
<name>A0A371DHX1_9APHY</name>
<dbReference type="AlphaFoldDB" id="A0A371DHX1"/>
<gene>
    <name evidence="1" type="ORF">OH76DRAFT_1400475</name>
</gene>
<evidence type="ECO:0000313" key="2">
    <source>
        <dbReference type="Proteomes" id="UP000256964"/>
    </source>
</evidence>
<dbReference type="SUPFAM" id="SSF54909">
    <property type="entry name" value="Dimeric alpha+beta barrel"/>
    <property type="match status" value="1"/>
</dbReference>
<dbReference type="STRING" id="139420.A0A371DHX1"/>
<keyword evidence="2" id="KW-1185">Reference proteome</keyword>
<accession>A0A371DHX1</accession>
<dbReference type="Proteomes" id="UP000256964">
    <property type="component" value="Unassembled WGS sequence"/>
</dbReference>
<evidence type="ECO:0008006" key="3">
    <source>
        <dbReference type="Google" id="ProtNLM"/>
    </source>
</evidence>
<dbReference type="OrthoDB" id="2851338at2759"/>
<organism evidence="1 2">
    <name type="scientific">Lentinus brumalis</name>
    <dbReference type="NCBI Taxonomy" id="2498619"/>
    <lineage>
        <taxon>Eukaryota</taxon>
        <taxon>Fungi</taxon>
        <taxon>Dikarya</taxon>
        <taxon>Basidiomycota</taxon>
        <taxon>Agaricomycotina</taxon>
        <taxon>Agaricomycetes</taxon>
        <taxon>Polyporales</taxon>
        <taxon>Polyporaceae</taxon>
        <taxon>Lentinus</taxon>
    </lineage>
</organism>
<protein>
    <recommendedName>
        <fullName evidence="3">EthD domain-containing protein</fullName>
    </recommendedName>
</protein>